<dbReference type="EMBL" id="JBJXBP010000005">
    <property type="protein sequence ID" value="KAL3830865.1"/>
    <property type="molecule type" value="Genomic_DNA"/>
</dbReference>
<evidence type="ECO:0000313" key="2">
    <source>
        <dbReference type="Proteomes" id="UP001634393"/>
    </source>
</evidence>
<reference evidence="1 2" key="1">
    <citation type="submission" date="2024-12" db="EMBL/GenBank/DDBJ databases">
        <title>The unique morphological basis and parallel evolutionary history of personate flowers in Penstemon.</title>
        <authorList>
            <person name="Depatie T.H."/>
            <person name="Wessinger C.A."/>
        </authorList>
    </citation>
    <scope>NUCLEOTIDE SEQUENCE [LARGE SCALE GENOMIC DNA]</scope>
    <source>
        <strain evidence="1">WTNN_2</strain>
        <tissue evidence="1">Leaf</tissue>
    </source>
</reference>
<sequence>MNIYCDRCAMKLISTVFLFDGRRLQVKQSLDEVIYSLLTIYSGHYYFGIRVNK</sequence>
<evidence type="ECO:0000313" key="1">
    <source>
        <dbReference type="EMBL" id="KAL3830865.1"/>
    </source>
</evidence>
<dbReference type="Proteomes" id="UP001634393">
    <property type="component" value="Unassembled WGS sequence"/>
</dbReference>
<proteinExistence type="predicted"/>
<dbReference type="AlphaFoldDB" id="A0ABD3T2C0"/>
<accession>A0ABD3T2C0</accession>
<comment type="caution">
    <text evidence="1">The sequence shown here is derived from an EMBL/GenBank/DDBJ whole genome shotgun (WGS) entry which is preliminary data.</text>
</comment>
<protein>
    <submittedName>
        <fullName evidence="1">Uncharacterized protein</fullName>
    </submittedName>
</protein>
<keyword evidence="2" id="KW-1185">Reference proteome</keyword>
<organism evidence="1 2">
    <name type="scientific">Penstemon smallii</name>
    <dbReference type="NCBI Taxonomy" id="265156"/>
    <lineage>
        <taxon>Eukaryota</taxon>
        <taxon>Viridiplantae</taxon>
        <taxon>Streptophyta</taxon>
        <taxon>Embryophyta</taxon>
        <taxon>Tracheophyta</taxon>
        <taxon>Spermatophyta</taxon>
        <taxon>Magnoliopsida</taxon>
        <taxon>eudicotyledons</taxon>
        <taxon>Gunneridae</taxon>
        <taxon>Pentapetalae</taxon>
        <taxon>asterids</taxon>
        <taxon>lamiids</taxon>
        <taxon>Lamiales</taxon>
        <taxon>Plantaginaceae</taxon>
        <taxon>Cheloneae</taxon>
        <taxon>Penstemon</taxon>
    </lineage>
</organism>
<name>A0ABD3T2C0_9LAMI</name>
<gene>
    <name evidence="1" type="ORF">ACJIZ3_019667</name>
</gene>